<dbReference type="GO" id="GO:0016020">
    <property type="term" value="C:membrane"/>
    <property type="evidence" value="ECO:0007669"/>
    <property type="project" value="InterPro"/>
</dbReference>
<dbReference type="PANTHER" id="PTHR30035:SF3">
    <property type="entry name" value="INTERMEMBRANE PHOSPHOLIPID TRANSPORT SYSTEM LIPOPROTEIN MLAA"/>
    <property type="match status" value="1"/>
</dbReference>
<protein>
    <recommendedName>
        <fullName evidence="3">Surface lipoprotein</fullName>
    </recommendedName>
</protein>
<dbReference type="PANTHER" id="PTHR30035">
    <property type="entry name" value="LIPOPROTEIN VACJ-RELATED"/>
    <property type="match status" value="1"/>
</dbReference>
<dbReference type="Pfam" id="PF04333">
    <property type="entry name" value="MlaA"/>
    <property type="match status" value="1"/>
</dbReference>
<accession>A0A382M7A0</accession>
<evidence type="ECO:0000313" key="2">
    <source>
        <dbReference type="EMBL" id="SVC44488.1"/>
    </source>
</evidence>
<reference evidence="2" key="1">
    <citation type="submission" date="2018-05" db="EMBL/GenBank/DDBJ databases">
        <authorList>
            <person name="Lanie J.A."/>
            <person name="Ng W.-L."/>
            <person name="Kazmierczak K.M."/>
            <person name="Andrzejewski T.M."/>
            <person name="Davidsen T.M."/>
            <person name="Wayne K.J."/>
            <person name="Tettelin H."/>
            <person name="Glass J.I."/>
            <person name="Rusch D."/>
            <person name="Podicherti R."/>
            <person name="Tsui H.-C.T."/>
            <person name="Winkler M.E."/>
        </authorList>
    </citation>
    <scope>NUCLEOTIDE SEQUENCE</scope>
</reference>
<dbReference type="PRINTS" id="PR01805">
    <property type="entry name" value="VACJLIPOPROT"/>
</dbReference>
<sequence>MKRLITAVVTVFLLWANVAYAGSSGSEKLKKSSSSSANECFEGFSRAMFSFNQAVDATVFEPIAKGYRVLPMVIRNGSSNVMSNISHLLSIPNNILQGDFAGAGNTVARFAINTTVGILGFFDPAEKMGFPDKGKEDYGQTLGVWGAGSGCYFVLPILGPTTVRDFTGTVANLWGDPWYNMTTASDPMIADGMFEDSDYWISRGTSSVDFRAKNIESFDNIEKNSIDLYASIKSFYLQNRNKKISNSDTIVETQDESDWEEIDTN</sequence>
<evidence type="ECO:0008006" key="3">
    <source>
        <dbReference type="Google" id="ProtNLM"/>
    </source>
</evidence>
<dbReference type="EMBL" id="UINC01091593">
    <property type="protein sequence ID" value="SVC44488.1"/>
    <property type="molecule type" value="Genomic_DNA"/>
</dbReference>
<dbReference type="InterPro" id="IPR007428">
    <property type="entry name" value="MlaA"/>
</dbReference>
<gene>
    <name evidence="2" type="ORF">METZ01_LOCUS297342</name>
</gene>
<dbReference type="GO" id="GO:0120010">
    <property type="term" value="P:intermembrane phospholipid transfer"/>
    <property type="evidence" value="ECO:0007669"/>
    <property type="project" value="TreeGrafter"/>
</dbReference>
<keyword evidence="1" id="KW-0732">Signal</keyword>
<proteinExistence type="predicted"/>
<evidence type="ECO:0000256" key="1">
    <source>
        <dbReference type="ARBA" id="ARBA00022729"/>
    </source>
</evidence>
<name>A0A382M7A0_9ZZZZ</name>
<organism evidence="2">
    <name type="scientific">marine metagenome</name>
    <dbReference type="NCBI Taxonomy" id="408172"/>
    <lineage>
        <taxon>unclassified sequences</taxon>
        <taxon>metagenomes</taxon>
        <taxon>ecological metagenomes</taxon>
    </lineage>
</organism>
<dbReference type="AlphaFoldDB" id="A0A382M7A0"/>